<dbReference type="InterPro" id="IPR006357">
    <property type="entry name" value="HAD-SF_hydro_IIA"/>
</dbReference>
<dbReference type="PATRIC" id="fig|269796.9.peg.1873"/>
<evidence type="ECO:0000313" key="1">
    <source>
        <dbReference type="EMBL" id="ABC22595.1"/>
    </source>
</evidence>
<dbReference type="AlphaFoldDB" id="Q2RTF0"/>
<evidence type="ECO:0000313" key="2">
    <source>
        <dbReference type="Proteomes" id="UP000001929"/>
    </source>
</evidence>
<proteinExistence type="predicted"/>
<dbReference type="NCBIfam" id="TIGR01460">
    <property type="entry name" value="HAD-SF-IIA"/>
    <property type="match status" value="1"/>
</dbReference>
<dbReference type="Pfam" id="PF13242">
    <property type="entry name" value="Hydrolase_like"/>
    <property type="match status" value="1"/>
</dbReference>
<dbReference type="PANTHER" id="PTHR19288">
    <property type="entry name" value="4-NITROPHENYLPHOSPHATASE-RELATED"/>
    <property type="match status" value="1"/>
</dbReference>
<dbReference type="GO" id="GO:0005737">
    <property type="term" value="C:cytoplasm"/>
    <property type="evidence" value="ECO:0007669"/>
    <property type="project" value="TreeGrafter"/>
</dbReference>
<dbReference type="HOGENOM" id="CLU_043473_2_1_5"/>
<dbReference type="Pfam" id="PF13344">
    <property type="entry name" value="Hydrolase_6"/>
    <property type="match status" value="1"/>
</dbReference>
<organism evidence="1 2">
    <name type="scientific">Rhodospirillum rubrum (strain ATCC 11170 / ATH 1.1.1 / DSM 467 / LMG 4362 / NCIMB 8255 / S1)</name>
    <dbReference type="NCBI Taxonomy" id="269796"/>
    <lineage>
        <taxon>Bacteria</taxon>
        <taxon>Pseudomonadati</taxon>
        <taxon>Pseudomonadota</taxon>
        <taxon>Alphaproteobacteria</taxon>
        <taxon>Rhodospirillales</taxon>
        <taxon>Rhodospirillaceae</taxon>
        <taxon>Rhodospirillum</taxon>
    </lineage>
</organism>
<dbReference type="STRING" id="269796.Rru_A1795"/>
<dbReference type="CDD" id="cd07525">
    <property type="entry name" value="HAD_like"/>
    <property type="match status" value="1"/>
</dbReference>
<dbReference type="InterPro" id="IPR023214">
    <property type="entry name" value="HAD_sf"/>
</dbReference>
<dbReference type="InterPro" id="IPR036412">
    <property type="entry name" value="HAD-like_sf"/>
</dbReference>
<sequence>MLFLEFAAAWDVYLAAAPFLPSRPAPPIGGCRRIEGVGAVADAFDLIVLDAYGVLHEGAEPYPAALEAFAALRARGKAVCVVTNAVTHAPGDVAARLTALGFPLDAGEVVSGRSLLPDLLAGEQDQGSGIMVLGSHTAPVQERFPQAIAQDWTAEALDRARGFLLIDTNGWMDDEPESRLGASLRANPRPLIVCNPDVTCPFLGKLSYEPGYFAFRLAAEIPDLPLRFLGKPYGAIYDRVAARFPGIARERILAVGDSPHTDVLGARSAGMAALLVESGLFRGRDTGRLLAECAILPDFIAPHL</sequence>
<dbReference type="Gene3D" id="3.40.50.1000">
    <property type="entry name" value="HAD superfamily/HAD-like"/>
    <property type="match status" value="2"/>
</dbReference>
<dbReference type="KEGG" id="rru:Rru_A1795"/>
<dbReference type="EMBL" id="CP000230">
    <property type="protein sequence ID" value="ABC22595.1"/>
    <property type="molecule type" value="Genomic_DNA"/>
</dbReference>
<name>Q2RTF0_RHORT</name>
<dbReference type="EnsemblBacteria" id="ABC22595">
    <property type="protein sequence ID" value="ABC22595"/>
    <property type="gene ID" value="Rru_A1795"/>
</dbReference>
<dbReference type="GO" id="GO:0016791">
    <property type="term" value="F:phosphatase activity"/>
    <property type="evidence" value="ECO:0007669"/>
    <property type="project" value="TreeGrafter"/>
</dbReference>
<keyword evidence="1" id="KW-0378">Hydrolase</keyword>
<dbReference type="Proteomes" id="UP000001929">
    <property type="component" value="Chromosome"/>
</dbReference>
<dbReference type="PANTHER" id="PTHR19288:SF90">
    <property type="entry name" value="OS08G0542600 PROTEIN"/>
    <property type="match status" value="1"/>
</dbReference>
<dbReference type="RefSeq" id="WP_011389548.1">
    <property type="nucleotide sequence ID" value="NC_007643.1"/>
</dbReference>
<gene>
    <name evidence="1" type="ordered locus">Rru_A1795</name>
</gene>
<accession>Q2RTF0</accession>
<dbReference type="SUPFAM" id="SSF56784">
    <property type="entry name" value="HAD-like"/>
    <property type="match status" value="1"/>
</dbReference>
<reference evidence="1 2" key="1">
    <citation type="journal article" date="2011" name="Stand. Genomic Sci.">
        <title>Complete genome sequence of Rhodospirillum rubrum type strain (S1).</title>
        <authorList>
            <person name="Munk A.C."/>
            <person name="Copeland A."/>
            <person name="Lucas S."/>
            <person name="Lapidus A."/>
            <person name="Del Rio T.G."/>
            <person name="Barry K."/>
            <person name="Detter J.C."/>
            <person name="Hammon N."/>
            <person name="Israni S."/>
            <person name="Pitluck S."/>
            <person name="Brettin T."/>
            <person name="Bruce D."/>
            <person name="Han C."/>
            <person name="Tapia R."/>
            <person name="Gilna P."/>
            <person name="Schmutz J."/>
            <person name="Larimer F."/>
            <person name="Land M."/>
            <person name="Kyrpides N.C."/>
            <person name="Mavromatis K."/>
            <person name="Richardson P."/>
            <person name="Rohde M."/>
            <person name="Goker M."/>
            <person name="Klenk H.P."/>
            <person name="Zhang Y."/>
            <person name="Roberts G.P."/>
            <person name="Reslewic S."/>
            <person name="Schwartz D.C."/>
        </authorList>
    </citation>
    <scope>NUCLEOTIDE SEQUENCE [LARGE SCALE GENOMIC DNA]</scope>
    <source>
        <strain evidence="2">ATCC 11170 / ATH 1.1.1 / DSM 467 / LMG 4362 / NCIMB 8255 / S1</strain>
    </source>
</reference>
<protein>
    <submittedName>
        <fullName evidence="1">HAD-superfamily hydrolase, subfamily IIA</fullName>
    </submittedName>
</protein>
<dbReference type="eggNOG" id="COG0647">
    <property type="taxonomic scope" value="Bacteria"/>
</dbReference>
<keyword evidence="2" id="KW-1185">Reference proteome</keyword>
<dbReference type="PhylomeDB" id="Q2RTF0"/>